<evidence type="ECO:0000313" key="3">
    <source>
        <dbReference type="Proteomes" id="UP000606490"/>
    </source>
</evidence>
<sequence>MALSDTARRILAEAAQHPLRLAASPDKLPVAAARAVLSSLLKQDYVEESEAPDEFAGLRWHQQDGTRPTMRITAAGLAIIGATPVNAAVEDGDHAEAVSTVPADAAQEPGSAPLAPPTAPEGLVAPTGTEAAQAHSTRPACATPPTASSAPGMTRSASAPTCPTP</sequence>
<dbReference type="RefSeq" id="WP_202827193.1">
    <property type="nucleotide sequence ID" value="NZ_JAEUXJ010000008.1"/>
</dbReference>
<reference evidence="2 3" key="1">
    <citation type="submission" date="2021-01" db="EMBL/GenBank/DDBJ databases">
        <title>Belnapia mucosa sp. nov. and Belnapia arida sp. nov., isolated from the Tabernas Desert (Almeria, Spain).</title>
        <authorList>
            <person name="Molina-Menor E."/>
            <person name="Vidal-Verdu A."/>
            <person name="Calonge A."/>
            <person name="Satari L."/>
            <person name="Pereto Magraner J."/>
            <person name="Porcar Miralles M."/>
        </authorList>
    </citation>
    <scope>NUCLEOTIDE SEQUENCE [LARGE SCALE GENOMIC DNA]</scope>
    <source>
        <strain evidence="2 3">T6</strain>
    </source>
</reference>
<evidence type="ECO:0000313" key="2">
    <source>
        <dbReference type="EMBL" id="MBL6457456.1"/>
    </source>
</evidence>
<feature type="compositionally biased region" description="Polar residues" evidence="1">
    <location>
        <begin position="155"/>
        <end position="165"/>
    </location>
</feature>
<evidence type="ECO:0000256" key="1">
    <source>
        <dbReference type="SAM" id="MobiDB-lite"/>
    </source>
</evidence>
<dbReference type="Proteomes" id="UP000606490">
    <property type="component" value="Unassembled WGS sequence"/>
</dbReference>
<organism evidence="2 3">
    <name type="scientific">Belnapia mucosa</name>
    <dbReference type="NCBI Taxonomy" id="2804532"/>
    <lineage>
        <taxon>Bacteria</taxon>
        <taxon>Pseudomonadati</taxon>
        <taxon>Pseudomonadota</taxon>
        <taxon>Alphaproteobacteria</taxon>
        <taxon>Acetobacterales</taxon>
        <taxon>Roseomonadaceae</taxon>
        <taxon>Belnapia</taxon>
    </lineage>
</organism>
<comment type="caution">
    <text evidence="2">The sequence shown here is derived from an EMBL/GenBank/DDBJ whole genome shotgun (WGS) entry which is preliminary data.</text>
</comment>
<feature type="region of interest" description="Disordered" evidence="1">
    <location>
        <begin position="90"/>
        <end position="165"/>
    </location>
</feature>
<name>A0ABS1V712_9PROT</name>
<feature type="compositionally biased region" description="Low complexity" evidence="1">
    <location>
        <begin position="136"/>
        <end position="151"/>
    </location>
</feature>
<keyword evidence="3" id="KW-1185">Reference proteome</keyword>
<proteinExistence type="predicted"/>
<gene>
    <name evidence="2" type="ORF">JMJ55_19160</name>
</gene>
<accession>A0ABS1V712</accession>
<dbReference type="EMBL" id="JAEUXJ010000008">
    <property type="protein sequence ID" value="MBL6457456.1"/>
    <property type="molecule type" value="Genomic_DNA"/>
</dbReference>
<protein>
    <submittedName>
        <fullName evidence="2">Uncharacterized protein</fullName>
    </submittedName>
</protein>